<dbReference type="GO" id="GO:0006384">
    <property type="term" value="P:transcription initiation at RNA polymerase III promoter"/>
    <property type="evidence" value="ECO:0007669"/>
    <property type="project" value="InterPro"/>
</dbReference>
<dbReference type="GO" id="GO:0005666">
    <property type="term" value="C:RNA polymerase III complex"/>
    <property type="evidence" value="ECO:0007669"/>
    <property type="project" value="InterPro"/>
</dbReference>
<evidence type="ECO:0000256" key="3">
    <source>
        <dbReference type="ARBA" id="ARBA00016672"/>
    </source>
</evidence>
<dbReference type="InterPro" id="IPR006590">
    <property type="entry name" value="RNA_pol_Rpb4/RPC9_core"/>
</dbReference>
<dbReference type="InterPro" id="IPR010997">
    <property type="entry name" value="HRDC-like_sf"/>
</dbReference>
<dbReference type="Pfam" id="PF03874">
    <property type="entry name" value="RNA_pol_Rpb4"/>
    <property type="match status" value="1"/>
</dbReference>
<keyword evidence="5" id="KW-0804">Transcription</keyword>
<accession>A0A8H6JV85</accession>
<organism evidence="8 9">
    <name type="scientific">Colletotrichum sojae</name>
    <dbReference type="NCBI Taxonomy" id="2175907"/>
    <lineage>
        <taxon>Eukaryota</taxon>
        <taxon>Fungi</taxon>
        <taxon>Dikarya</taxon>
        <taxon>Ascomycota</taxon>
        <taxon>Pezizomycotina</taxon>
        <taxon>Sordariomycetes</taxon>
        <taxon>Hypocreomycetidae</taxon>
        <taxon>Glomerellales</taxon>
        <taxon>Glomerellaceae</taxon>
        <taxon>Colletotrichum</taxon>
        <taxon>Colletotrichum orchidearum species complex</taxon>
    </lineage>
</organism>
<dbReference type="GO" id="GO:0000166">
    <property type="term" value="F:nucleotide binding"/>
    <property type="evidence" value="ECO:0007669"/>
    <property type="project" value="InterPro"/>
</dbReference>
<dbReference type="Gene3D" id="1.20.1250.40">
    <property type="match status" value="1"/>
</dbReference>
<dbReference type="AlphaFoldDB" id="A0A8H6JV85"/>
<proteinExistence type="inferred from homology"/>
<dbReference type="InterPro" id="IPR038846">
    <property type="entry name" value="RPC9"/>
</dbReference>
<dbReference type="InterPro" id="IPR005574">
    <property type="entry name" value="Rpb4/RPC9"/>
</dbReference>
<evidence type="ECO:0000313" key="8">
    <source>
        <dbReference type="EMBL" id="KAF6819999.1"/>
    </source>
</evidence>
<sequence>MKILEAQSAVMTNWEVYEHLNERKLGQKNQKKRGERRAPGNLETLARELMQYLRTPPNPLCQDPITYRRDSIAVLLEKLRPYNLAKSELVMILNLRPASVAALNTIIEEMPERFDETKQEEIVSIIAEVLGSFPQEAEQEEGGEEDANGAA</sequence>
<dbReference type="InterPro" id="IPR038324">
    <property type="entry name" value="Rpb4/RPC9_sf"/>
</dbReference>
<comment type="subcellular location">
    <subcellularLocation>
        <location evidence="1">Nucleus</location>
    </subcellularLocation>
</comment>
<dbReference type="PANTHER" id="PTHR15561:SF0">
    <property type="entry name" value="DNA-DIRECTED RNA POLYMERASE III SUBUNIT RPC9"/>
    <property type="match status" value="1"/>
</dbReference>
<evidence type="ECO:0000259" key="7">
    <source>
        <dbReference type="SMART" id="SM00657"/>
    </source>
</evidence>
<evidence type="ECO:0000256" key="2">
    <source>
        <dbReference type="ARBA" id="ARBA00006898"/>
    </source>
</evidence>
<evidence type="ECO:0000256" key="4">
    <source>
        <dbReference type="ARBA" id="ARBA00022478"/>
    </source>
</evidence>
<gene>
    <name evidence="8" type="ORF">CSOJ01_01067</name>
</gene>
<evidence type="ECO:0000313" key="9">
    <source>
        <dbReference type="Proteomes" id="UP000652219"/>
    </source>
</evidence>
<reference evidence="8 9" key="1">
    <citation type="journal article" date="2020" name="Phytopathology">
        <title>Genome Sequence Resources of Colletotrichum truncatum, C. plurivorum, C. musicola, and C. sojae: Four Species Pathogenic to Soybean (Glycine max).</title>
        <authorList>
            <person name="Rogerio F."/>
            <person name="Boufleur T.R."/>
            <person name="Ciampi-Guillardi M."/>
            <person name="Sukno S.A."/>
            <person name="Thon M.R."/>
            <person name="Massola Junior N.S."/>
            <person name="Baroncelli R."/>
        </authorList>
    </citation>
    <scope>NUCLEOTIDE SEQUENCE [LARGE SCALE GENOMIC DNA]</scope>
    <source>
        <strain evidence="8 9">LFN0009</strain>
    </source>
</reference>
<keyword evidence="6" id="KW-0539">Nucleus</keyword>
<dbReference type="EMBL" id="WIGN01000007">
    <property type="protein sequence ID" value="KAF6819999.1"/>
    <property type="molecule type" value="Genomic_DNA"/>
</dbReference>
<keyword evidence="4" id="KW-0240">DNA-directed RNA polymerase</keyword>
<evidence type="ECO:0000256" key="6">
    <source>
        <dbReference type="ARBA" id="ARBA00023242"/>
    </source>
</evidence>
<dbReference type="SUPFAM" id="SSF47819">
    <property type="entry name" value="HRDC-like"/>
    <property type="match status" value="1"/>
</dbReference>
<comment type="caution">
    <text evidence="8">The sequence shown here is derived from an EMBL/GenBank/DDBJ whole genome shotgun (WGS) entry which is preliminary data.</text>
</comment>
<evidence type="ECO:0000256" key="1">
    <source>
        <dbReference type="ARBA" id="ARBA00004123"/>
    </source>
</evidence>
<dbReference type="SMART" id="SM00657">
    <property type="entry name" value="RPOL4c"/>
    <property type="match status" value="1"/>
</dbReference>
<name>A0A8H6JV85_9PEZI</name>
<comment type="similarity">
    <text evidence="2">Belongs to the eukaryotic RPC9 RNA polymerase subunit family.</text>
</comment>
<evidence type="ECO:0000256" key="5">
    <source>
        <dbReference type="ARBA" id="ARBA00023163"/>
    </source>
</evidence>
<protein>
    <recommendedName>
        <fullName evidence="3">DNA-directed RNA polymerase III subunit RPC9</fullName>
    </recommendedName>
</protein>
<feature type="domain" description="RNA polymerase Rpb4/RPC9 core" evidence="7">
    <location>
        <begin position="1"/>
        <end position="134"/>
    </location>
</feature>
<dbReference type="Proteomes" id="UP000652219">
    <property type="component" value="Unassembled WGS sequence"/>
</dbReference>
<keyword evidence="9" id="KW-1185">Reference proteome</keyword>
<dbReference type="PANTHER" id="PTHR15561">
    <property type="entry name" value="CALCITONIN GENE-RELATED PEPTIDE-RECEPTOR COMPONENT PROTEIN"/>
    <property type="match status" value="1"/>
</dbReference>